<comment type="caution">
    <text evidence="2">The sequence shown here is derived from an EMBL/GenBank/DDBJ whole genome shotgun (WGS) entry which is preliminary data.</text>
</comment>
<gene>
    <name evidence="2" type="ORF">MGL_2607</name>
</gene>
<feature type="compositionally biased region" description="Low complexity" evidence="1">
    <location>
        <begin position="11"/>
        <end position="21"/>
    </location>
</feature>
<feature type="region of interest" description="Disordered" evidence="1">
    <location>
        <begin position="451"/>
        <end position="652"/>
    </location>
</feature>
<dbReference type="GeneID" id="5854530"/>
<protein>
    <submittedName>
        <fullName evidence="2">Uncharacterized protein</fullName>
    </submittedName>
</protein>
<dbReference type="EMBL" id="AAYY01000009">
    <property type="protein sequence ID" value="EDP43011.1"/>
    <property type="molecule type" value="Genomic_DNA"/>
</dbReference>
<feature type="compositionally biased region" description="Basic residues" evidence="1">
    <location>
        <begin position="330"/>
        <end position="344"/>
    </location>
</feature>
<accession>A8Q4Q6</accession>
<dbReference type="OrthoDB" id="3366471at2759"/>
<sequence length="652" mass="70548">MSPHEHRHLSSARSQSVSVPSTARPTLIKKRESPCFTTTAQFVSPSIHASYARSPMSPSALEAATPKLGHSPAHTDSLPGSPSSVSSTVSGVSLRRGDTADTEDEPEAELEAVDETDELDLDEPTLATLDLSDDSHEHTSSISHITNMYPLPPKLVAIHPKTNTKDRVPSNEAQAEDNDSRTRFLQKGRVSELAAMTNDATRAHPQQNHSCETENKNPPLPSPRGWSGEVVEPPPPHPTVLPQDTVPAVSSPLCVSCDSNNMHDGQVGQQRAVSESRSEPKNNCTQNKGVSAAVDDTNAVEAPEPQDDSTVTSKTSTAGEDMPRPGSMPVRRRSRRSSRAKKPLKSVLSSSEDEPSGRSRRLERKKHSVRFCVDPPEERRTHSPVDYDRKAHPVHNHLCGDDLREMRDLHMSMDLLQSRCRSMHLQQQQQTKEGAPVDMPAYDVWHTTAMHSHTPKTPLPPSGPTSLSAWERNKTDGAPSIPCRRNNSGGDTGSEVRKDDAKSNDPLADLEAVREQQRRHTNGVMPYGSGATTGTGRFLRSASPHDSSAASGLSLPAHNESRLASTLAARFGLNKPPPPLPGMEPSGPVRSAASSPEPATSLRSSARSTSPIGSTLTAQKRASRSVSPHSGYESPMQDFGDYGSEYDMMDAQ</sequence>
<dbReference type="AlphaFoldDB" id="A8Q4Q6"/>
<feature type="compositionally biased region" description="Basic residues" evidence="1">
    <location>
        <begin position="1"/>
        <end position="10"/>
    </location>
</feature>
<evidence type="ECO:0000313" key="2">
    <source>
        <dbReference type="EMBL" id="EDP43011.1"/>
    </source>
</evidence>
<feature type="region of interest" description="Disordered" evidence="1">
    <location>
        <begin position="200"/>
        <end position="370"/>
    </location>
</feature>
<organism evidence="2 3">
    <name type="scientific">Malassezia globosa (strain ATCC MYA-4612 / CBS 7966)</name>
    <name type="common">Dandruff-associated fungus</name>
    <dbReference type="NCBI Taxonomy" id="425265"/>
    <lineage>
        <taxon>Eukaryota</taxon>
        <taxon>Fungi</taxon>
        <taxon>Dikarya</taxon>
        <taxon>Basidiomycota</taxon>
        <taxon>Ustilaginomycotina</taxon>
        <taxon>Malasseziomycetes</taxon>
        <taxon>Malasseziales</taxon>
        <taxon>Malasseziaceae</taxon>
        <taxon>Malassezia</taxon>
    </lineage>
</organism>
<feature type="compositionally biased region" description="Polar residues" evidence="1">
    <location>
        <begin position="308"/>
        <end position="318"/>
    </location>
</feature>
<feature type="compositionally biased region" description="Polar residues" evidence="1">
    <location>
        <begin position="612"/>
        <end position="628"/>
    </location>
</feature>
<feature type="region of interest" description="Disordered" evidence="1">
    <location>
        <begin position="51"/>
        <end position="121"/>
    </location>
</feature>
<feature type="compositionally biased region" description="Low complexity" evidence="1">
    <location>
        <begin position="77"/>
        <end position="94"/>
    </location>
</feature>
<dbReference type="KEGG" id="mgl:MGL_2607"/>
<dbReference type="Proteomes" id="UP000008837">
    <property type="component" value="Unassembled WGS sequence"/>
</dbReference>
<dbReference type="VEuPathDB" id="FungiDB:MGL_2607"/>
<dbReference type="RefSeq" id="XP_001730225.1">
    <property type="nucleotide sequence ID" value="XM_001730173.1"/>
</dbReference>
<name>A8Q4Q6_MALGO</name>
<feature type="compositionally biased region" description="Polar residues" evidence="1">
    <location>
        <begin position="257"/>
        <end position="273"/>
    </location>
</feature>
<feature type="region of interest" description="Disordered" evidence="1">
    <location>
        <begin position="1"/>
        <end position="33"/>
    </location>
</feature>
<feature type="compositionally biased region" description="Basic residues" evidence="1">
    <location>
        <begin position="358"/>
        <end position="369"/>
    </location>
</feature>
<evidence type="ECO:0000256" key="1">
    <source>
        <dbReference type="SAM" id="MobiDB-lite"/>
    </source>
</evidence>
<dbReference type="OMA" id="THSPVDY"/>
<evidence type="ECO:0000313" key="3">
    <source>
        <dbReference type="Proteomes" id="UP000008837"/>
    </source>
</evidence>
<feature type="compositionally biased region" description="Low complexity" evidence="1">
    <location>
        <begin position="598"/>
        <end position="611"/>
    </location>
</feature>
<dbReference type="InParanoid" id="A8Q4Q6"/>
<keyword evidence="3" id="KW-1185">Reference proteome</keyword>
<dbReference type="STRING" id="425265.A8Q4Q6"/>
<feature type="compositionally biased region" description="Polar residues" evidence="1">
    <location>
        <begin position="200"/>
        <end position="210"/>
    </location>
</feature>
<feature type="region of interest" description="Disordered" evidence="1">
    <location>
        <begin position="163"/>
        <end position="182"/>
    </location>
</feature>
<reference evidence="2 3" key="1">
    <citation type="journal article" date="2007" name="Proc. Natl. Acad. Sci. U.S.A.">
        <title>Dandruff-associated Malassezia genomes reveal convergent and divergent virulence traits shared with plant and human fungal pathogens.</title>
        <authorList>
            <person name="Xu J."/>
            <person name="Saunders C.W."/>
            <person name="Hu P."/>
            <person name="Grant R.A."/>
            <person name="Boekhout T."/>
            <person name="Kuramae E.E."/>
            <person name="Kronstad J.W."/>
            <person name="Deangelis Y.M."/>
            <person name="Reeder N.L."/>
            <person name="Johnstone K.R."/>
            <person name="Leland M."/>
            <person name="Fieno A.M."/>
            <person name="Begley W.M."/>
            <person name="Sun Y."/>
            <person name="Lacey M.P."/>
            <person name="Chaudhary T."/>
            <person name="Keough T."/>
            <person name="Chu L."/>
            <person name="Sears R."/>
            <person name="Yuan B."/>
            <person name="Dawson T.L.Jr."/>
        </authorList>
    </citation>
    <scope>NUCLEOTIDE SEQUENCE [LARGE SCALE GENOMIC DNA]</scope>
    <source>
        <strain evidence="3">ATCC MYA-4612 / CBS 7966</strain>
    </source>
</reference>
<feature type="compositionally biased region" description="Acidic residues" evidence="1">
    <location>
        <begin position="100"/>
        <end position="121"/>
    </location>
</feature>
<feature type="compositionally biased region" description="Basic and acidic residues" evidence="1">
    <location>
        <begin position="494"/>
        <end position="503"/>
    </location>
</feature>
<proteinExistence type="predicted"/>